<evidence type="ECO:0000313" key="12">
    <source>
        <dbReference type="RefSeq" id="XP_033693088.1"/>
    </source>
</evidence>
<dbReference type="InterPro" id="IPR036890">
    <property type="entry name" value="HATPase_C_sf"/>
</dbReference>
<dbReference type="InterPro" id="IPR041006">
    <property type="entry name" value="Morc_S5"/>
</dbReference>
<keyword evidence="6" id="KW-0539">Nucleus</keyword>
<feature type="coiled-coil region" evidence="8">
    <location>
        <begin position="342"/>
        <end position="376"/>
    </location>
</feature>
<feature type="compositionally biased region" description="Basic and acidic residues" evidence="9">
    <location>
        <begin position="899"/>
        <end position="908"/>
    </location>
</feature>
<dbReference type="Gene3D" id="3.30.565.10">
    <property type="entry name" value="Histidine kinase-like ATPase, C-terminal domain"/>
    <property type="match status" value="1"/>
</dbReference>
<dbReference type="SUPFAM" id="SSF55874">
    <property type="entry name" value="ATPase domain of HSP90 chaperone/DNA topoisomerase II/histidine kinase"/>
    <property type="match status" value="1"/>
</dbReference>
<name>A0A6J3PTI3_TURTR</name>
<sequence length="1090" mass="124137">MAFTNYSSLNRAQLTFDYLHTNSTTHEFLFGALAELVDNARDADATRIDIYAASFFFLFSPMGVGWRNVGLTWRGQTWSRWGKLRCAAFHTGSVIVHSCYQGLKHNCKEERREDLRGGFMLCFLDDGAGMDPSDAASVIQFGKSAKRTPESTQIGQYGNGLKSGSMRIGKDFILFTKKEETMTCLFLSRTFHEEEGIDEVIVPLPTWNARTREPVTDNVEKFAIETELIYKYSPFRNEEEVMTQFMKIPGDSGTLVIIFNLKLMDNGEPELDIISNPRDIQMAETSPEGTKPERRSFRAYAAVLYIDPRMRIFIHGHKVQTKRLSCCLYKPRMYKYTSSRFKTRAEQEVKKAEHVARIAEEKAREAESKARTLEVRLGGDLTRDSRVMLRQVQNTAITLRREADVKKRIKEAKQRALKEPKELNFVFGVNIEHRDLDGMFIYNCSRLIKMYEKVGPQLEGGMACGGVVGVVDVPYLVLEPTHNKQDFADAKEYRHLLRAMGEHLAQYWKDIAIAQRGIIKFWDEFGYLSANWNQPPSSELRYKRRRAMEIPTTIQCDLCLKWRTLPFQLSSVEKDYPDTWVCSMNPDPEQDRCEASEQKQKVPLGTFRKDLKTQEEKQKQLTEKIRQQQEKLEALQKTTPIRSQADLKKLPLEVTTRPSTEEPARRPQRPRSPPLPAVIRNAPSRPPSLQAPRPASQPRKAPIISSVPKPPASTAREEASTSRLLQPPEVPRKPANTPVKTASRPAPPVQPPSPSLLPNSKSPREVPAPRAIKTPVVKKPEPPSKLSLATPGRKRSLGVSDEEEAEEEAERRKERSKRGKFAVKEEKKDLNELSDSAGEEDPADLKSAQKDKGLHVEVRVNREWYTGRVTAVELGKNVVRWKVKFDYVPTDTTPRDRWVEKGSEDVRLMKPPSPEYQSPDTQQEGGEEEEEAAVAQQAVAMAEPSTSDCIRIEPDTTAPSTNHETIDLLVQILRNCLRYFLPPSFPISKKELSAMNSDELISFPLKEYFKQYEVGLQNLCHSYQSRADSRAKASEESLRTSERKLRETEEKLQKLRTNIVALLQKVQEEFLLSIHLEVGLLGCRVCDVLL</sequence>
<proteinExistence type="predicted"/>
<organism evidence="11 12">
    <name type="scientific">Tursiops truncatus</name>
    <name type="common">Atlantic bottle-nosed dolphin</name>
    <name type="synonym">Delphinus truncatus</name>
    <dbReference type="NCBI Taxonomy" id="9739"/>
    <lineage>
        <taxon>Eukaryota</taxon>
        <taxon>Metazoa</taxon>
        <taxon>Chordata</taxon>
        <taxon>Craniata</taxon>
        <taxon>Vertebrata</taxon>
        <taxon>Euteleostomi</taxon>
        <taxon>Mammalia</taxon>
        <taxon>Eutheria</taxon>
        <taxon>Laurasiatheria</taxon>
        <taxon>Artiodactyla</taxon>
        <taxon>Whippomorpha</taxon>
        <taxon>Cetacea</taxon>
        <taxon>Odontoceti</taxon>
        <taxon>Delphinidae</taxon>
        <taxon>Tursiops</taxon>
    </lineage>
</organism>
<evidence type="ECO:0000256" key="7">
    <source>
        <dbReference type="PROSITE-ProRule" id="PRU00454"/>
    </source>
</evidence>
<dbReference type="Pfam" id="PF23327">
    <property type="entry name" value="Chromo_MORC2_6th"/>
    <property type="match status" value="1"/>
</dbReference>
<dbReference type="PROSITE" id="PS51050">
    <property type="entry name" value="ZF_CW"/>
    <property type="match status" value="1"/>
</dbReference>
<evidence type="ECO:0000256" key="4">
    <source>
        <dbReference type="ARBA" id="ARBA00022833"/>
    </source>
</evidence>
<accession>A0A6J3PTI3</accession>
<dbReference type="Pfam" id="PF13589">
    <property type="entry name" value="HATPase_c_3"/>
    <property type="match status" value="1"/>
</dbReference>
<keyword evidence="4" id="KW-0862">Zinc</keyword>
<dbReference type="GeneID" id="101317985"/>
<dbReference type="AlphaFoldDB" id="A0A6J3PTI3"/>
<evidence type="ECO:0000256" key="1">
    <source>
        <dbReference type="ARBA" id="ARBA00004123"/>
    </source>
</evidence>
<feature type="compositionally biased region" description="Pro residues" evidence="9">
    <location>
        <begin position="745"/>
        <end position="755"/>
    </location>
</feature>
<keyword evidence="2" id="KW-0479">Metal-binding</keyword>
<feature type="region of interest" description="Disordered" evidence="9">
    <location>
        <begin position="633"/>
        <end position="854"/>
    </location>
</feature>
<dbReference type="GO" id="GO:0008270">
    <property type="term" value="F:zinc ion binding"/>
    <property type="evidence" value="ECO:0007669"/>
    <property type="project" value="UniProtKB-KW"/>
</dbReference>
<evidence type="ECO:0000256" key="5">
    <source>
        <dbReference type="ARBA" id="ARBA00023054"/>
    </source>
</evidence>
<reference evidence="12" key="1">
    <citation type="submission" date="2025-08" db="UniProtKB">
        <authorList>
            <consortium name="RefSeq"/>
        </authorList>
    </citation>
    <scope>IDENTIFICATION</scope>
    <source>
        <tissue evidence="12">Spleen</tissue>
    </source>
</reference>
<dbReference type="InterPro" id="IPR011124">
    <property type="entry name" value="Znf_CW"/>
</dbReference>
<keyword evidence="3 7" id="KW-0863">Zinc-finger</keyword>
<feature type="compositionally biased region" description="Basic and acidic residues" evidence="9">
    <location>
        <begin position="843"/>
        <end position="854"/>
    </location>
</feature>
<evidence type="ECO:0000256" key="3">
    <source>
        <dbReference type="ARBA" id="ARBA00022771"/>
    </source>
</evidence>
<dbReference type="Gene3D" id="3.30.40.100">
    <property type="match status" value="1"/>
</dbReference>
<dbReference type="CDD" id="cd16931">
    <property type="entry name" value="HATPase_MORC-like"/>
    <property type="match status" value="1"/>
</dbReference>
<evidence type="ECO:0000256" key="8">
    <source>
        <dbReference type="SAM" id="Coils"/>
    </source>
</evidence>
<dbReference type="InterPro" id="IPR056360">
    <property type="entry name" value="Chromo_MORC2_6th"/>
</dbReference>
<dbReference type="Pfam" id="PF07496">
    <property type="entry name" value="zf-CW"/>
    <property type="match status" value="1"/>
</dbReference>
<evidence type="ECO:0000256" key="6">
    <source>
        <dbReference type="ARBA" id="ARBA00023242"/>
    </source>
</evidence>
<dbReference type="Proteomes" id="UP000245320">
    <property type="component" value="Chromosome 13"/>
</dbReference>
<feature type="coiled-coil region" evidence="8">
    <location>
        <begin position="1031"/>
        <end position="1065"/>
    </location>
</feature>
<gene>
    <name evidence="12" type="primary">MORC2</name>
</gene>
<dbReference type="GO" id="GO:0005634">
    <property type="term" value="C:nucleus"/>
    <property type="evidence" value="ECO:0007669"/>
    <property type="project" value="UniProtKB-SubCell"/>
</dbReference>
<feature type="domain" description="CW-type" evidence="10">
    <location>
        <begin position="547"/>
        <end position="601"/>
    </location>
</feature>
<protein>
    <submittedName>
        <fullName evidence="12">ATPase MORC2 isoform X6</fullName>
    </submittedName>
</protein>
<feature type="compositionally biased region" description="Basic and acidic residues" evidence="9">
    <location>
        <begin position="822"/>
        <end position="831"/>
    </location>
</feature>
<evidence type="ECO:0000256" key="2">
    <source>
        <dbReference type="ARBA" id="ARBA00022723"/>
    </source>
</evidence>
<dbReference type="CTD" id="22880"/>
<dbReference type="PANTHER" id="PTHR23337">
    <property type="entry name" value="ZINC FINGER CW-TYPE COILED-COIL DOMAIN PROTEIN 1"/>
    <property type="match status" value="1"/>
</dbReference>
<dbReference type="Pfam" id="PF17942">
    <property type="entry name" value="Morc6_S5"/>
    <property type="match status" value="1"/>
</dbReference>
<dbReference type="FunFam" id="3.30.40.100:FF:000001">
    <property type="entry name" value="MORC family CW-type zinc finger protein 2"/>
    <property type="match status" value="1"/>
</dbReference>
<dbReference type="RefSeq" id="XP_033693088.1">
    <property type="nucleotide sequence ID" value="XM_033837197.1"/>
</dbReference>
<evidence type="ECO:0000313" key="11">
    <source>
        <dbReference type="Proteomes" id="UP000245320"/>
    </source>
</evidence>
<keyword evidence="5 8" id="KW-0175">Coiled coil</keyword>
<keyword evidence="11" id="KW-1185">Reference proteome</keyword>
<comment type="subcellular location">
    <subcellularLocation>
        <location evidence="1">Nucleus</location>
    </subcellularLocation>
</comment>
<evidence type="ECO:0000259" key="10">
    <source>
        <dbReference type="PROSITE" id="PS51050"/>
    </source>
</evidence>
<dbReference type="PANTHER" id="PTHR23337:SF7">
    <property type="entry name" value="ATPASE MORC2"/>
    <property type="match status" value="1"/>
</dbReference>
<evidence type="ECO:0000256" key="9">
    <source>
        <dbReference type="SAM" id="MobiDB-lite"/>
    </source>
</evidence>
<feature type="region of interest" description="Disordered" evidence="9">
    <location>
        <begin position="899"/>
        <end position="931"/>
    </location>
</feature>